<proteinExistence type="predicted"/>
<organism evidence="1 2">
    <name type="scientific">Entomophthora muscae</name>
    <dbReference type="NCBI Taxonomy" id="34485"/>
    <lineage>
        <taxon>Eukaryota</taxon>
        <taxon>Fungi</taxon>
        <taxon>Fungi incertae sedis</taxon>
        <taxon>Zoopagomycota</taxon>
        <taxon>Entomophthoromycotina</taxon>
        <taxon>Entomophthoromycetes</taxon>
        <taxon>Entomophthorales</taxon>
        <taxon>Entomophthoraceae</taxon>
        <taxon>Entomophthora</taxon>
    </lineage>
</organism>
<dbReference type="Proteomes" id="UP001165960">
    <property type="component" value="Unassembled WGS sequence"/>
</dbReference>
<name>A0ACC2SZH4_9FUNG</name>
<evidence type="ECO:0000313" key="1">
    <source>
        <dbReference type="EMBL" id="KAJ9067780.1"/>
    </source>
</evidence>
<reference evidence="1" key="1">
    <citation type="submission" date="2022-04" db="EMBL/GenBank/DDBJ databases">
        <title>Genome of the entomopathogenic fungus Entomophthora muscae.</title>
        <authorList>
            <person name="Elya C."/>
            <person name="Lovett B.R."/>
            <person name="Lee E."/>
            <person name="Macias A.M."/>
            <person name="Hajek A.E."/>
            <person name="De Bivort B.L."/>
            <person name="Kasson M.T."/>
            <person name="De Fine Licht H.H."/>
            <person name="Stajich J.E."/>
        </authorList>
    </citation>
    <scope>NUCLEOTIDE SEQUENCE</scope>
    <source>
        <strain evidence="1">Berkeley</strain>
    </source>
</reference>
<gene>
    <name evidence="1" type="ORF">DSO57_1035728</name>
</gene>
<sequence length="311" mass="34091">MLNLHLEPLTSGVEGPTVLSWLHSKKSLTLYLPGFRTHVGFKSVKRLIGPATVCITTWSSQEPKFTWATSRTVAKSRYSETFTSIIAKNLLLRVKQTERVSEYFIAWQHALASTHKASINGKVMLLTLIINGLKFQGWHSLSYQSSRLGTGFKPRSRLPRATIPEAQGASYNASSVELPMMAPGKGNIELPNGGEEAPAIGLIVTSEKLLLNMCIGKPQLWGSNPNILQAASLQISGLKPEQDLTLGNLLRLDELKLPASRFPTPKVHGNPTNERSGQAKDPGITQATTERGNKETSRRMQATPEMNNPTT</sequence>
<comment type="caution">
    <text evidence="1">The sequence shown here is derived from an EMBL/GenBank/DDBJ whole genome shotgun (WGS) entry which is preliminary data.</text>
</comment>
<protein>
    <submittedName>
        <fullName evidence="1">Uncharacterized protein</fullName>
    </submittedName>
</protein>
<accession>A0ACC2SZH4</accession>
<keyword evidence="2" id="KW-1185">Reference proteome</keyword>
<evidence type="ECO:0000313" key="2">
    <source>
        <dbReference type="Proteomes" id="UP001165960"/>
    </source>
</evidence>
<dbReference type="EMBL" id="QTSX02003874">
    <property type="protein sequence ID" value="KAJ9067780.1"/>
    <property type="molecule type" value="Genomic_DNA"/>
</dbReference>